<dbReference type="AlphaFoldDB" id="A0A4S3ZQT1"/>
<dbReference type="InterPro" id="IPR000634">
    <property type="entry name" value="Ser/Thr_deHydtase_PyrdxlP-BS"/>
</dbReference>
<dbReference type="NCBIfam" id="TIGR02079">
    <property type="entry name" value="THD1"/>
    <property type="match status" value="1"/>
</dbReference>
<dbReference type="EC" id="4.3.1.19" evidence="12"/>
<dbReference type="RefSeq" id="WP_136404228.1">
    <property type="nucleotide sequence ID" value="NZ_SSNZ01000010.1"/>
</dbReference>
<sequence>MKSNAYFPKLEAIRMAAGNLKKEIHKTPLQYHTNLSTALKARVSLKREDLQPVRSYKIRGAYNKMISLTAEELQKGIVCASAGNHAQGVALACKKMRAKGTIFMPLTTPKQKLEQVKMFGEEYVTILLSGDIFDEAKEAALTFCKEHDAVFIHPFDDPAVIEGQATIALELLEQAKEPIDYVFVPIGGGGLAAGISAIFQMLSPETRVVGVEPEGAASMLKAVESGKPVRLNTISHFIDGAAVQQVGNYTFGICKNTLHDIITVPEGLVCETILSLYNKDAIVVEPAGALSVAALKSYDTEELAGKNIVCIVSGSNNDITRMEEIKEKALLYKQLKHYFLVKFPQRPGALRHFVMDVLGPDDDITHFEYTKKNSKEKGIAIVGIVVKQYEDFEPLRSKMKEYGFYANYLNDKPLLMNLLV</sequence>
<evidence type="ECO:0000256" key="11">
    <source>
        <dbReference type="ARBA" id="ARBA00025527"/>
    </source>
</evidence>
<dbReference type="GO" id="GO:0003941">
    <property type="term" value="F:L-serine ammonia-lyase activity"/>
    <property type="evidence" value="ECO:0007669"/>
    <property type="project" value="TreeGrafter"/>
</dbReference>
<dbReference type="PROSITE" id="PS00165">
    <property type="entry name" value="DEHYDRATASE_SER_THR"/>
    <property type="match status" value="1"/>
</dbReference>
<proteinExistence type="inferred from homology"/>
<gene>
    <name evidence="12 14" type="primary">ilvA</name>
    <name evidence="14" type="ORF">E6C50_15895</name>
</gene>
<keyword evidence="8 12" id="KW-0663">Pyridoxal phosphate</keyword>
<evidence type="ECO:0000256" key="12">
    <source>
        <dbReference type="RuleBase" id="RU362012"/>
    </source>
</evidence>
<comment type="cofactor">
    <cofactor evidence="2 12">
        <name>pyridoxal 5'-phosphate</name>
        <dbReference type="ChEBI" id="CHEBI:597326"/>
    </cofactor>
</comment>
<dbReference type="PANTHER" id="PTHR48078:SF11">
    <property type="entry name" value="THREONINE DEHYDRATASE, MITOCHONDRIAL"/>
    <property type="match status" value="1"/>
</dbReference>
<feature type="domain" description="ACT-like" evidence="13">
    <location>
        <begin position="337"/>
        <end position="411"/>
    </location>
</feature>
<dbReference type="Pfam" id="PF00585">
    <property type="entry name" value="Thr_dehydrat_C"/>
    <property type="match status" value="1"/>
</dbReference>
<evidence type="ECO:0000256" key="9">
    <source>
        <dbReference type="ARBA" id="ARBA00023239"/>
    </source>
</evidence>
<comment type="pathway">
    <text evidence="3 12">Amino-acid biosynthesis; L-isoleucine biosynthesis; 2-oxobutanoate from L-threonine: step 1/1.</text>
</comment>
<dbReference type="FunFam" id="3.40.50.1100:FF:000007">
    <property type="entry name" value="L-threonine dehydratase catabolic TdcB"/>
    <property type="match status" value="1"/>
</dbReference>
<evidence type="ECO:0000256" key="5">
    <source>
        <dbReference type="ARBA" id="ARBA00011881"/>
    </source>
</evidence>
<comment type="similarity">
    <text evidence="4 12">Belongs to the serine/threonine dehydratase family.</text>
</comment>
<dbReference type="PROSITE" id="PS51672">
    <property type="entry name" value="ACT_LIKE"/>
    <property type="match status" value="1"/>
</dbReference>
<evidence type="ECO:0000256" key="2">
    <source>
        <dbReference type="ARBA" id="ARBA00001933"/>
    </source>
</evidence>
<dbReference type="UniPathway" id="UPA00047">
    <property type="reaction ID" value="UER00054"/>
</dbReference>
<keyword evidence="15" id="KW-1185">Reference proteome</keyword>
<comment type="function">
    <text evidence="11 12">Catalyzes the anaerobic formation of alpha-ketobutyrate and ammonia from threonine in a two-step reaction. The first step involved a dehydration of threonine and a production of enamine intermediates (aminocrotonate), which tautomerizes to its imine form (iminobutyrate). Both intermediates are unstable and short-lived. The second step is the nonenzymatic hydrolysis of the enamine/imine intermediates to form 2-ketobutyrate and free ammonia. In the low water environment of the cell, the second step is accelerated by RidA.</text>
</comment>
<dbReference type="GO" id="GO:0006567">
    <property type="term" value="P:L-threonine catabolic process"/>
    <property type="evidence" value="ECO:0007669"/>
    <property type="project" value="TreeGrafter"/>
</dbReference>
<comment type="catalytic activity">
    <reaction evidence="1 12">
        <text>L-threonine = 2-oxobutanoate + NH4(+)</text>
        <dbReference type="Rhea" id="RHEA:22108"/>
        <dbReference type="ChEBI" id="CHEBI:16763"/>
        <dbReference type="ChEBI" id="CHEBI:28938"/>
        <dbReference type="ChEBI" id="CHEBI:57926"/>
        <dbReference type="EC" id="4.3.1.19"/>
    </reaction>
</comment>
<evidence type="ECO:0000259" key="13">
    <source>
        <dbReference type="PROSITE" id="PS51672"/>
    </source>
</evidence>
<keyword evidence="6 12" id="KW-0028">Amino-acid biosynthesis</keyword>
<evidence type="ECO:0000256" key="6">
    <source>
        <dbReference type="ARBA" id="ARBA00022605"/>
    </source>
</evidence>
<dbReference type="NCBIfam" id="NF006390">
    <property type="entry name" value="PRK08639.1"/>
    <property type="match status" value="1"/>
</dbReference>
<organism evidence="14 15">
    <name type="scientific">Flavobacterium supellecticarium</name>
    <dbReference type="NCBI Taxonomy" id="2565924"/>
    <lineage>
        <taxon>Bacteria</taxon>
        <taxon>Pseudomonadati</taxon>
        <taxon>Bacteroidota</taxon>
        <taxon>Flavobacteriia</taxon>
        <taxon>Flavobacteriales</taxon>
        <taxon>Flavobacteriaceae</taxon>
        <taxon>Flavobacterium</taxon>
    </lineage>
</organism>
<keyword evidence="7 12" id="KW-0412">Isoleucine biosynthesis</keyword>
<evidence type="ECO:0000256" key="7">
    <source>
        <dbReference type="ARBA" id="ARBA00022624"/>
    </source>
</evidence>
<evidence type="ECO:0000256" key="8">
    <source>
        <dbReference type="ARBA" id="ARBA00022898"/>
    </source>
</evidence>
<dbReference type="Gene3D" id="3.40.50.1100">
    <property type="match status" value="2"/>
</dbReference>
<dbReference type="Pfam" id="PF00291">
    <property type="entry name" value="PALP"/>
    <property type="match status" value="1"/>
</dbReference>
<evidence type="ECO:0000313" key="14">
    <source>
        <dbReference type="EMBL" id="THF47914.1"/>
    </source>
</evidence>
<dbReference type="CDD" id="cd01562">
    <property type="entry name" value="Thr-dehyd"/>
    <property type="match status" value="1"/>
</dbReference>
<accession>A0A4S3ZQT1</accession>
<name>A0A4S3ZQT1_9FLAO</name>
<dbReference type="InterPro" id="IPR001926">
    <property type="entry name" value="TrpB-like_PALP"/>
</dbReference>
<evidence type="ECO:0000256" key="4">
    <source>
        <dbReference type="ARBA" id="ARBA00010869"/>
    </source>
</evidence>
<keyword evidence="9 12" id="KW-0456">Lyase</keyword>
<dbReference type="GO" id="GO:0006565">
    <property type="term" value="P:L-serine catabolic process"/>
    <property type="evidence" value="ECO:0007669"/>
    <property type="project" value="TreeGrafter"/>
</dbReference>
<dbReference type="InterPro" id="IPR050147">
    <property type="entry name" value="Ser/Thr_Dehydratase"/>
</dbReference>
<comment type="subunit">
    <text evidence="5 12">Homotetramer.</text>
</comment>
<dbReference type="PANTHER" id="PTHR48078">
    <property type="entry name" value="THREONINE DEHYDRATASE, MITOCHONDRIAL-RELATED"/>
    <property type="match status" value="1"/>
</dbReference>
<evidence type="ECO:0000256" key="3">
    <source>
        <dbReference type="ARBA" id="ARBA00004810"/>
    </source>
</evidence>
<keyword evidence="10 12" id="KW-0100">Branched-chain amino acid biosynthesis</keyword>
<dbReference type="InterPro" id="IPR001721">
    <property type="entry name" value="TD_ACT-like"/>
</dbReference>
<dbReference type="Proteomes" id="UP000307507">
    <property type="component" value="Unassembled WGS sequence"/>
</dbReference>
<dbReference type="EMBL" id="SSNZ01000010">
    <property type="protein sequence ID" value="THF47914.1"/>
    <property type="molecule type" value="Genomic_DNA"/>
</dbReference>
<evidence type="ECO:0000256" key="10">
    <source>
        <dbReference type="ARBA" id="ARBA00023304"/>
    </source>
</evidence>
<dbReference type="InterPro" id="IPR045865">
    <property type="entry name" value="ACT-like_dom_sf"/>
</dbReference>
<dbReference type="SUPFAM" id="SSF53686">
    <property type="entry name" value="Tryptophan synthase beta subunit-like PLP-dependent enzymes"/>
    <property type="match status" value="1"/>
</dbReference>
<protein>
    <recommendedName>
        <fullName evidence="12">L-threonine dehydratase</fullName>
        <ecNumber evidence="12">4.3.1.19</ecNumber>
    </recommendedName>
    <alternativeName>
        <fullName evidence="12">Threonine deaminase</fullName>
    </alternativeName>
</protein>
<dbReference type="GO" id="GO:0004794">
    <property type="term" value="F:threonine deaminase activity"/>
    <property type="evidence" value="ECO:0007669"/>
    <property type="project" value="UniProtKB-UniRule"/>
</dbReference>
<comment type="caution">
    <text evidence="14">The sequence shown here is derived from an EMBL/GenBank/DDBJ whole genome shotgun (WGS) entry which is preliminary data.</text>
</comment>
<dbReference type="GO" id="GO:0030170">
    <property type="term" value="F:pyridoxal phosphate binding"/>
    <property type="evidence" value="ECO:0007669"/>
    <property type="project" value="InterPro"/>
</dbReference>
<evidence type="ECO:0000256" key="1">
    <source>
        <dbReference type="ARBA" id="ARBA00001274"/>
    </source>
</evidence>
<dbReference type="InterPro" id="IPR011820">
    <property type="entry name" value="IlvA"/>
</dbReference>
<dbReference type="OrthoDB" id="9811476at2"/>
<dbReference type="GO" id="GO:0009097">
    <property type="term" value="P:isoleucine biosynthetic process"/>
    <property type="evidence" value="ECO:0007669"/>
    <property type="project" value="UniProtKB-UniRule"/>
</dbReference>
<reference evidence="14 15" key="1">
    <citation type="submission" date="2019-04" db="EMBL/GenBank/DDBJ databases">
        <title>Flavobacterium sp. nov. isolated from construction timber.</title>
        <authorList>
            <person name="Lin S.-Y."/>
            <person name="Chang C.-T."/>
            <person name="Young C.-C."/>
        </authorList>
    </citation>
    <scope>NUCLEOTIDE SEQUENCE [LARGE SCALE GENOMIC DNA]</scope>
    <source>
        <strain evidence="14 15">CC-CTC003</strain>
    </source>
</reference>
<dbReference type="InterPro" id="IPR036052">
    <property type="entry name" value="TrpB-like_PALP_sf"/>
</dbReference>
<evidence type="ECO:0000313" key="15">
    <source>
        <dbReference type="Proteomes" id="UP000307507"/>
    </source>
</evidence>
<dbReference type="SUPFAM" id="SSF55021">
    <property type="entry name" value="ACT-like"/>
    <property type="match status" value="1"/>
</dbReference>